<dbReference type="PANTHER" id="PTHR34203:SF15">
    <property type="entry name" value="SLL1173 PROTEIN"/>
    <property type="match status" value="1"/>
</dbReference>
<reference evidence="2 3" key="1">
    <citation type="submission" date="2018-04" db="EMBL/GenBank/DDBJ databases">
        <title>Halococcoides cellulosivorans gen. nov., sp. nov., an extremely halophilic cellulose-utilizing haloarchaeon from hypersaline lakes.</title>
        <authorList>
            <person name="Sorokin D.Y."/>
            <person name="Toshchakov S.V."/>
            <person name="Samarov N.I."/>
            <person name="Korzhenkov A."/>
            <person name="Kublanov I.V."/>
        </authorList>
    </citation>
    <scope>NUCLEOTIDE SEQUENCE [LARGE SCALE GENOMIC DNA]</scope>
    <source>
        <strain evidence="2 3">HArcel1</strain>
    </source>
</reference>
<dbReference type="InterPro" id="IPR029063">
    <property type="entry name" value="SAM-dependent_MTases_sf"/>
</dbReference>
<dbReference type="AlphaFoldDB" id="A0A2R4WXY6"/>
<dbReference type="InterPro" id="IPR052514">
    <property type="entry name" value="SAM-dependent_MTase"/>
</dbReference>
<dbReference type="PANTHER" id="PTHR34203">
    <property type="entry name" value="METHYLTRANSFERASE, FKBM FAMILY PROTEIN"/>
    <property type="match status" value="1"/>
</dbReference>
<organism evidence="2 3">
    <name type="scientific">Halococcoides cellulosivorans</name>
    <dbReference type="NCBI Taxonomy" id="1679096"/>
    <lineage>
        <taxon>Archaea</taxon>
        <taxon>Methanobacteriati</taxon>
        <taxon>Methanobacteriota</taxon>
        <taxon>Stenosarchaea group</taxon>
        <taxon>Halobacteria</taxon>
        <taxon>Halobacteriales</taxon>
        <taxon>Haloarculaceae</taxon>
        <taxon>Halococcoides</taxon>
    </lineage>
</organism>
<proteinExistence type="predicted"/>
<dbReference type="GeneID" id="36511047"/>
<sequence>MTNVFRKLGVAADAIRLAIHGPIYTATLDDRSASFLVTTPREYHHARRFTGEREILRTFLDTIESDDHVLDVGANVGVFSVFALAALDSGRVTAVEPHPPTAVRLRTNLAQNGPESSWTVRNHALGAEDTTAGFHLENDMSGFPSNHLASDGETTVTVRRAATLIDEDEITVPDVVKIDVEGAEGSVLDGFGEFLSEVRSAFVEVHPTAGVSTESIESRLQAAGLTITERTVAENENTPMLVAER</sequence>
<feature type="domain" description="Methyltransferase FkbM" evidence="1">
    <location>
        <begin position="71"/>
        <end position="224"/>
    </location>
</feature>
<dbReference type="InterPro" id="IPR006342">
    <property type="entry name" value="FkbM_mtfrase"/>
</dbReference>
<dbReference type="KEGG" id="harc:HARCEL1_01030"/>
<dbReference type="Gene3D" id="3.40.50.150">
    <property type="entry name" value="Vaccinia Virus protein VP39"/>
    <property type="match status" value="1"/>
</dbReference>
<dbReference type="RefSeq" id="WP_108380772.1">
    <property type="nucleotide sequence ID" value="NZ_CP028858.1"/>
</dbReference>
<evidence type="ECO:0000313" key="2">
    <source>
        <dbReference type="EMBL" id="AWB26403.1"/>
    </source>
</evidence>
<dbReference type="EMBL" id="CP028858">
    <property type="protein sequence ID" value="AWB26403.1"/>
    <property type="molecule type" value="Genomic_DNA"/>
</dbReference>
<keyword evidence="3" id="KW-1185">Reference proteome</keyword>
<dbReference type="NCBIfam" id="TIGR01444">
    <property type="entry name" value="fkbM_fam"/>
    <property type="match status" value="1"/>
</dbReference>
<dbReference type="Proteomes" id="UP000244727">
    <property type="component" value="Chromosome"/>
</dbReference>
<evidence type="ECO:0000313" key="3">
    <source>
        <dbReference type="Proteomes" id="UP000244727"/>
    </source>
</evidence>
<gene>
    <name evidence="2" type="ORF">HARCEL1_01030</name>
</gene>
<dbReference type="Pfam" id="PF05050">
    <property type="entry name" value="Methyltransf_21"/>
    <property type="match status" value="1"/>
</dbReference>
<evidence type="ECO:0000259" key="1">
    <source>
        <dbReference type="Pfam" id="PF05050"/>
    </source>
</evidence>
<protein>
    <recommendedName>
        <fullName evidence="1">Methyltransferase FkbM domain-containing protein</fullName>
    </recommendedName>
</protein>
<accession>A0A2R4WXY6</accession>
<name>A0A2R4WXY6_9EURY</name>
<dbReference type="SUPFAM" id="SSF53335">
    <property type="entry name" value="S-adenosyl-L-methionine-dependent methyltransferases"/>
    <property type="match status" value="1"/>
</dbReference>